<feature type="transmembrane region" description="Helical" evidence="1">
    <location>
        <begin position="7"/>
        <end position="26"/>
    </location>
</feature>
<evidence type="ECO:0008006" key="4">
    <source>
        <dbReference type="Google" id="ProtNLM"/>
    </source>
</evidence>
<proteinExistence type="predicted"/>
<dbReference type="Proteomes" id="UP001170310">
    <property type="component" value="Unassembled WGS sequence"/>
</dbReference>
<reference evidence="2" key="1">
    <citation type="submission" date="2023-07" db="EMBL/GenBank/DDBJ databases">
        <title>Genome content predicts the carbon catabolic preferences of heterotrophic bacteria.</title>
        <authorList>
            <person name="Gralka M."/>
        </authorList>
    </citation>
    <scope>NUCLEOTIDE SEQUENCE</scope>
    <source>
        <strain evidence="2">E2R20</strain>
    </source>
</reference>
<evidence type="ECO:0000313" key="2">
    <source>
        <dbReference type="EMBL" id="MDO6573690.1"/>
    </source>
</evidence>
<comment type="caution">
    <text evidence="2">The sequence shown here is derived from an EMBL/GenBank/DDBJ whole genome shotgun (WGS) entry which is preliminary data.</text>
</comment>
<keyword evidence="1" id="KW-0472">Membrane</keyword>
<dbReference type="AlphaFoldDB" id="A0AAW7YSU3"/>
<dbReference type="RefSeq" id="WP_017637598.1">
    <property type="nucleotide sequence ID" value="NZ_JAUOQO010000004.1"/>
</dbReference>
<protein>
    <recommendedName>
        <fullName evidence="4">Mobilization protein</fullName>
    </recommendedName>
</protein>
<keyword evidence="1" id="KW-0812">Transmembrane</keyword>
<keyword evidence="3" id="KW-1185">Reference proteome</keyword>
<evidence type="ECO:0000313" key="3">
    <source>
        <dbReference type="Proteomes" id="UP001170310"/>
    </source>
</evidence>
<accession>A0AAW7YSU3</accession>
<name>A0AAW7YSU3_9STAP</name>
<sequence>MENHKSMLILTTILFLICLTVAAYFIFYEHNYLASLYPLILAFVDSVKFYTSYQKLKEHK</sequence>
<organism evidence="2 3">
    <name type="scientific">Staphylococcus pasteuri_A</name>
    <dbReference type="NCBI Taxonomy" id="3062664"/>
    <lineage>
        <taxon>Bacteria</taxon>
        <taxon>Bacillati</taxon>
        <taxon>Bacillota</taxon>
        <taxon>Bacilli</taxon>
        <taxon>Bacillales</taxon>
        <taxon>Staphylococcaceae</taxon>
        <taxon>Staphylococcus</taxon>
    </lineage>
</organism>
<gene>
    <name evidence="2" type="ORF">Q4528_05910</name>
</gene>
<dbReference type="EMBL" id="JAUOQO010000004">
    <property type="protein sequence ID" value="MDO6573690.1"/>
    <property type="molecule type" value="Genomic_DNA"/>
</dbReference>
<evidence type="ECO:0000256" key="1">
    <source>
        <dbReference type="SAM" id="Phobius"/>
    </source>
</evidence>
<keyword evidence="1" id="KW-1133">Transmembrane helix</keyword>